<evidence type="ECO:0008006" key="4">
    <source>
        <dbReference type="Google" id="ProtNLM"/>
    </source>
</evidence>
<keyword evidence="1" id="KW-0732">Signal</keyword>
<evidence type="ECO:0000256" key="1">
    <source>
        <dbReference type="SAM" id="SignalP"/>
    </source>
</evidence>
<keyword evidence="3" id="KW-1185">Reference proteome</keyword>
<protein>
    <recommendedName>
        <fullName evidence="4">Transposable element</fullName>
    </recommendedName>
</protein>
<sequence length="40" mass="4298">MLLLVVNWLLPALCIGPTVHRVTTPGTRTSATALCLVPRI</sequence>
<evidence type="ECO:0000313" key="2">
    <source>
        <dbReference type="EMBL" id="CDM36614.1"/>
    </source>
</evidence>
<dbReference type="Proteomes" id="UP000030686">
    <property type="component" value="Unassembled WGS sequence"/>
</dbReference>
<feature type="signal peptide" evidence="1">
    <location>
        <begin position="1"/>
        <end position="16"/>
    </location>
</feature>
<name>W6QRC7_PENRF</name>
<dbReference type="AlphaFoldDB" id="W6QRC7"/>
<proteinExistence type="predicted"/>
<dbReference type="EMBL" id="HG792019">
    <property type="protein sequence ID" value="CDM36614.1"/>
    <property type="molecule type" value="Genomic_DNA"/>
</dbReference>
<feature type="chain" id="PRO_5004880045" description="Transposable element" evidence="1">
    <location>
        <begin position="17"/>
        <end position="40"/>
    </location>
</feature>
<organism evidence="2 3">
    <name type="scientific">Penicillium roqueforti (strain FM164)</name>
    <dbReference type="NCBI Taxonomy" id="1365484"/>
    <lineage>
        <taxon>Eukaryota</taxon>
        <taxon>Fungi</taxon>
        <taxon>Dikarya</taxon>
        <taxon>Ascomycota</taxon>
        <taxon>Pezizomycotina</taxon>
        <taxon>Eurotiomycetes</taxon>
        <taxon>Eurotiomycetidae</taxon>
        <taxon>Eurotiales</taxon>
        <taxon>Aspergillaceae</taxon>
        <taxon>Penicillium</taxon>
    </lineage>
</organism>
<accession>W6QRC7</accession>
<evidence type="ECO:0000313" key="3">
    <source>
        <dbReference type="Proteomes" id="UP000030686"/>
    </source>
</evidence>
<reference evidence="2" key="1">
    <citation type="journal article" date="2014" name="Nat. Commun.">
        <title>Multiple recent horizontal transfers of a large genomic region in cheese making fungi.</title>
        <authorList>
            <person name="Cheeseman K."/>
            <person name="Ropars J."/>
            <person name="Renault P."/>
            <person name="Dupont J."/>
            <person name="Gouzy J."/>
            <person name="Branca A."/>
            <person name="Abraham A.L."/>
            <person name="Ceppi M."/>
            <person name="Conseiller E."/>
            <person name="Debuchy R."/>
            <person name="Malagnac F."/>
            <person name="Goarin A."/>
            <person name="Silar P."/>
            <person name="Lacoste S."/>
            <person name="Sallet E."/>
            <person name="Bensimon A."/>
            <person name="Giraud T."/>
            <person name="Brygoo Y."/>
        </authorList>
    </citation>
    <scope>NUCLEOTIDE SEQUENCE [LARGE SCALE GENOMIC DNA]</scope>
    <source>
        <strain evidence="2">FM164</strain>
    </source>
</reference>
<gene>
    <name evidence="2" type="ORF">PROQFM164_S05g000447</name>
</gene>